<dbReference type="OrthoDB" id="156718at2"/>
<dbReference type="Pfam" id="PF14333">
    <property type="entry name" value="DUF4389"/>
    <property type="match status" value="2"/>
</dbReference>
<proteinExistence type="predicted"/>
<feature type="transmembrane region" description="Helical" evidence="1">
    <location>
        <begin position="122"/>
        <end position="144"/>
    </location>
</feature>
<comment type="caution">
    <text evidence="2">The sequence shown here is derived from an EMBL/GenBank/DDBJ whole genome shotgun (WGS) entry which is preliminary data.</text>
</comment>
<feature type="transmembrane region" description="Helical" evidence="1">
    <location>
        <begin position="29"/>
        <end position="53"/>
    </location>
</feature>
<protein>
    <recommendedName>
        <fullName evidence="4">DUF4389 domain-containing protein</fullName>
    </recommendedName>
</protein>
<feature type="transmembrane region" description="Helical" evidence="1">
    <location>
        <begin position="150"/>
        <end position="172"/>
    </location>
</feature>
<reference evidence="2 3" key="1">
    <citation type="submission" date="2019-10" db="EMBL/GenBank/DDBJ databases">
        <title>Whole genome shotgun sequence of Acrocarpospora macrocephala NBRC 16266.</title>
        <authorList>
            <person name="Ichikawa N."/>
            <person name="Kimura A."/>
            <person name="Kitahashi Y."/>
            <person name="Komaki H."/>
            <person name="Oguchi A."/>
        </authorList>
    </citation>
    <scope>NUCLEOTIDE SEQUENCE [LARGE SCALE GENOMIC DNA]</scope>
    <source>
        <strain evidence="2 3">NBRC 16266</strain>
    </source>
</reference>
<dbReference type="EMBL" id="BLAE01000017">
    <property type="protein sequence ID" value="GES09748.1"/>
    <property type="molecule type" value="Genomic_DNA"/>
</dbReference>
<keyword evidence="3" id="KW-1185">Reference proteome</keyword>
<feature type="transmembrane region" description="Helical" evidence="1">
    <location>
        <begin position="423"/>
        <end position="445"/>
    </location>
</feature>
<dbReference type="Proteomes" id="UP000331127">
    <property type="component" value="Unassembled WGS sequence"/>
</dbReference>
<dbReference type="InterPro" id="IPR025498">
    <property type="entry name" value="DUF4389"/>
</dbReference>
<dbReference type="AlphaFoldDB" id="A0A5M3WUD7"/>
<organism evidence="2 3">
    <name type="scientific">Acrocarpospora macrocephala</name>
    <dbReference type="NCBI Taxonomy" id="150177"/>
    <lineage>
        <taxon>Bacteria</taxon>
        <taxon>Bacillati</taxon>
        <taxon>Actinomycetota</taxon>
        <taxon>Actinomycetes</taxon>
        <taxon>Streptosporangiales</taxon>
        <taxon>Streptosporangiaceae</taxon>
        <taxon>Acrocarpospora</taxon>
    </lineage>
</organism>
<accession>A0A5M3WUD7</accession>
<evidence type="ECO:0008006" key="4">
    <source>
        <dbReference type="Google" id="ProtNLM"/>
    </source>
</evidence>
<feature type="transmembrane region" description="Helical" evidence="1">
    <location>
        <begin position="239"/>
        <end position="264"/>
    </location>
</feature>
<evidence type="ECO:0000313" key="2">
    <source>
        <dbReference type="EMBL" id="GES09748.1"/>
    </source>
</evidence>
<gene>
    <name evidence="2" type="ORF">Amac_033440</name>
</gene>
<sequence length="460" mass="49603">MNHYPVRVEGRLDTPLSRWLWLVKWLLAIPHYIVLSLLWPAFFLLTVVAFVAIPFTGRYPRAIFDFNVGVLRWTWRVVYYSYGALGTDRYPPFTLRPDPGYPAAFDVDYPERLSRGLVLVKSWLLAIPHYLLVAVFISGALLIGDRYEGAWQFNLGGLISVLVLIAALTLLFTGRYPRGIFDIVLGMNRWTLRVAAYAALMTDAYPPFRLDAGEREPAAGDDPPVESPHAPAHRWTSGAILAVLSGSVLALVAAGTAFAGIGAATLHFHRDSDGFIAVDAGPVTTTTYAITTGDVRLTTPGARFLRDYVGRIRIEAHSTGTPVFIGVAPTAAVDRYLGNVAHDQLRQLGQSSQHLRHGGSQPAAPPLGQHFWAAQSDGSTLSWETEPGEWTLVLMNADATPGVTADLRLAAAVPALGGLTAGLLATSALFALTGAGLILLGLHLAAPPRTQTRQPATTGS</sequence>
<evidence type="ECO:0000256" key="1">
    <source>
        <dbReference type="SAM" id="Phobius"/>
    </source>
</evidence>
<keyword evidence="1" id="KW-0472">Membrane</keyword>
<keyword evidence="1" id="KW-0812">Transmembrane</keyword>
<evidence type="ECO:0000313" key="3">
    <source>
        <dbReference type="Proteomes" id="UP000331127"/>
    </source>
</evidence>
<keyword evidence="1" id="KW-1133">Transmembrane helix</keyword>
<name>A0A5M3WUD7_9ACTN</name>